<dbReference type="OrthoDB" id="9806149at2"/>
<gene>
    <name evidence="5" type="ORF">SAJA_10785</name>
</gene>
<reference evidence="5 6" key="1">
    <citation type="submission" date="2013-10" db="EMBL/GenBank/DDBJ databases">
        <title>Salinisphaera japonica YTM-1 Genome Sequencing.</title>
        <authorList>
            <person name="Lai Q."/>
            <person name="Li C."/>
            <person name="Shao Z."/>
        </authorList>
    </citation>
    <scope>NUCLEOTIDE SEQUENCE [LARGE SCALE GENOMIC DNA]</scope>
    <source>
        <strain evidence="5 6">YTM-1</strain>
    </source>
</reference>
<accession>A0A423PLT8</accession>
<keyword evidence="2" id="KW-0547">Nucleotide-binding</keyword>
<protein>
    <submittedName>
        <fullName evidence="5">Transporter</fullName>
    </submittedName>
</protein>
<dbReference type="GO" id="GO:0005524">
    <property type="term" value="F:ATP binding"/>
    <property type="evidence" value="ECO:0007669"/>
    <property type="project" value="UniProtKB-KW"/>
</dbReference>
<dbReference type="CDD" id="cd03217">
    <property type="entry name" value="ABC_FeS_Assembly"/>
    <property type="match status" value="1"/>
</dbReference>
<dbReference type="FunCoup" id="A0A423PLT8">
    <property type="interactions" value="513"/>
</dbReference>
<dbReference type="Proteomes" id="UP000285310">
    <property type="component" value="Unassembled WGS sequence"/>
</dbReference>
<comment type="caution">
    <text evidence="5">The sequence shown here is derived from an EMBL/GenBank/DDBJ whole genome shotgun (WGS) entry which is preliminary data.</text>
</comment>
<dbReference type="InterPro" id="IPR010230">
    <property type="entry name" value="FeS-cluster_ATPase_SufC"/>
</dbReference>
<keyword evidence="6" id="KW-1185">Reference proteome</keyword>
<dbReference type="RefSeq" id="WP_123658644.1">
    <property type="nucleotide sequence ID" value="NZ_AYKG01000034.1"/>
</dbReference>
<dbReference type="AlphaFoldDB" id="A0A423PLT8"/>
<evidence type="ECO:0000256" key="3">
    <source>
        <dbReference type="ARBA" id="ARBA00022840"/>
    </source>
</evidence>
<comment type="similarity">
    <text evidence="1">Belongs to the ABC transporter superfamily. Ycf16 family.</text>
</comment>
<sequence length="253" mass="27925">MISIKNLHAEVEGKPILRGVDLEIPDGEVHAIMGPNGSGKSTLASILAGREEYEVTQGSVTYKGQELLEMDPDERACEGVFLGFQYPVEIPGVSNLYLLRAALNARRKYHGEPEIDAVDFMQMAQEKIDHVGMSMEMAKRGVNEDFSGGEKKRNEIFQMLMLEPNLAILDETDSGLDIDALKVVSDGINRLRSPERSVVLVTHYKRLLEHCVPDRIHVLYQGQIVRSGGPELADTLEAEGYANLETDEAAATS</sequence>
<dbReference type="SMART" id="SM00382">
    <property type="entry name" value="AAA"/>
    <property type="match status" value="1"/>
</dbReference>
<evidence type="ECO:0000259" key="4">
    <source>
        <dbReference type="PROSITE" id="PS50893"/>
    </source>
</evidence>
<dbReference type="EMBL" id="AYKG01000034">
    <property type="protein sequence ID" value="ROO26557.1"/>
    <property type="molecule type" value="Genomic_DNA"/>
</dbReference>
<dbReference type="Gene3D" id="3.40.50.300">
    <property type="entry name" value="P-loop containing nucleotide triphosphate hydrolases"/>
    <property type="match status" value="1"/>
</dbReference>
<organism evidence="5 6">
    <name type="scientific">Salinisphaera japonica YTM-1</name>
    <dbReference type="NCBI Taxonomy" id="1209778"/>
    <lineage>
        <taxon>Bacteria</taxon>
        <taxon>Pseudomonadati</taxon>
        <taxon>Pseudomonadota</taxon>
        <taxon>Gammaproteobacteria</taxon>
        <taxon>Salinisphaerales</taxon>
        <taxon>Salinisphaeraceae</taxon>
        <taxon>Salinisphaera</taxon>
    </lineage>
</organism>
<dbReference type="SUPFAM" id="SSF52540">
    <property type="entry name" value="P-loop containing nucleoside triphosphate hydrolases"/>
    <property type="match status" value="1"/>
</dbReference>
<dbReference type="Pfam" id="PF00005">
    <property type="entry name" value="ABC_tran"/>
    <property type="match status" value="1"/>
</dbReference>
<dbReference type="PANTHER" id="PTHR43204:SF1">
    <property type="entry name" value="ABC TRANSPORTER I FAMILY MEMBER 6, CHLOROPLASTIC"/>
    <property type="match status" value="1"/>
</dbReference>
<dbReference type="InterPro" id="IPR003593">
    <property type="entry name" value="AAA+_ATPase"/>
</dbReference>
<dbReference type="GO" id="GO:0016887">
    <property type="term" value="F:ATP hydrolysis activity"/>
    <property type="evidence" value="ECO:0007669"/>
    <property type="project" value="InterPro"/>
</dbReference>
<keyword evidence="3" id="KW-0067">ATP-binding</keyword>
<dbReference type="NCBIfam" id="TIGR01978">
    <property type="entry name" value="sufC"/>
    <property type="match status" value="1"/>
</dbReference>
<dbReference type="InterPro" id="IPR003439">
    <property type="entry name" value="ABC_transporter-like_ATP-bd"/>
</dbReference>
<proteinExistence type="inferred from homology"/>
<dbReference type="PROSITE" id="PS50893">
    <property type="entry name" value="ABC_TRANSPORTER_2"/>
    <property type="match status" value="1"/>
</dbReference>
<dbReference type="InParanoid" id="A0A423PLT8"/>
<dbReference type="PANTHER" id="PTHR43204">
    <property type="entry name" value="ABC TRANSPORTER I FAMILY MEMBER 6, CHLOROPLASTIC"/>
    <property type="match status" value="1"/>
</dbReference>
<evidence type="ECO:0000313" key="5">
    <source>
        <dbReference type="EMBL" id="ROO26557.1"/>
    </source>
</evidence>
<feature type="domain" description="ABC transporter" evidence="4">
    <location>
        <begin position="2"/>
        <end position="246"/>
    </location>
</feature>
<evidence type="ECO:0000256" key="2">
    <source>
        <dbReference type="ARBA" id="ARBA00022741"/>
    </source>
</evidence>
<evidence type="ECO:0000313" key="6">
    <source>
        <dbReference type="Proteomes" id="UP000285310"/>
    </source>
</evidence>
<dbReference type="InterPro" id="IPR027417">
    <property type="entry name" value="P-loop_NTPase"/>
</dbReference>
<evidence type="ECO:0000256" key="1">
    <source>
        <dbReference type="ARBA" id="ARBA00006216"/>
    </source>
</evidence>
<name>A0A423PLT8_9GAMM</name>